<dbReference type="InterPro" id="IPR018394">
    <property type="entry name" value="DNA_photolyase_1_CS_C"/>
</dbReference>
<dbReference type="InterPro" id="IPR036155">
    <property type="entry name" value="Crypto/Photolyase_N_sf"/>
</dbReference>
<dbReference type="PROSITE" id="PS00691">
    <property type="entry name" value="DNA_PHOTOLYASES_1_2"/>
    <property type="match status" value="1"/>
</dbReference>
<evidence type="ECO:0000313" key="7">
    <source>
        <dbReference type="EMBL" id="UYP43960.1"/>
    </source>
</evidence>
<proteinExistence type="inferred from homology"/>
<keyword evidence="4 5" id="KW-0157">Chromophore</keyword>
<evidence type="ECO:0000256" key="1">
    <source>
        <dbReference type="ARBA" id="ARBA00001974"/>
    </source>
</evidence>
<keyword evidence="8" id="KW-1185">Reference proteome</keyword>
<evidence type="ECO:0000256" key="4">
    <source>
        <dbReference type="ARBA" id="ARBA00022991"/>
    </source>
</evidence>
<name>A0ABY6HKB0_9ARCH</name>
<gene>
    <name evidence="7" type="ORF">NEF87_000245</name>
</gene>
<dbReference type="InterPro" id="IPR005101">
    <property type="entry name" value="Cryptochr/Photolyase_FAD-bd"/>
</dbReference>
<dbReference type="Pfam" id="PF00875">
    <property type="entry name" value="DNA_photolyase"/>
    <property type="match status" value="1"/>
</dbReference>
<accession>A0ABY6HKB0</accession>
<dbReference type="Pfam" id="PF03441">
    <property type="entry name" value="FAD_binding_7"/>
    <property type="match status" value="1"/>
</dbReference>
<sequence>MVKRIKSKLTVFLFHRSLRIIDNIGLYHALNTSNLVIPIFIFDPRQITMNEYFNSNAFQFLLDSLNDLQEQFQLLRKKIYFFHNNPISVLNSIFKELKYDSIVLNKDYTPFSLEREQKIREFCNKHKIHLTAVHDCVINNPDVIKSQKHTPYTIFTPYFKFSRKIPVIEPQEFNEEKSDQFVEIELGNAFLLKEARQKFLKSNKIPTQKGGREEGIKILKSLQKYIDYDKNRNFPGLNGTTGLSPHLKFGSISIREAYSHISKILGKEHPLLRQLYWHDFFTYIGFHFPHVFIKSFKEKYNQIKWNNDDLKFALWKQGITGFPIVDAGMRELNSTGIMHNRVRMIVASFLTKDLHINWQWGERYFAQMLTDYDPALNNGNWQWAASTGCDSQPYFRIFNPWSQQKTYDPDAIYIKKWIPELADYSAKIIHNLEKKRPKELLEDVYPKPIVNHKKERELTLFMFKTLSGKEVSF</sequence>
<organism evidence="7 8">
    <name type="scientific">Candidatus Lokiarchaeum ossiferum</name>
    <dbReference type="NCBI Taxonomy" id="2951803"/>
    <lineage>
        <taxon>Archaea</taxon>
        <taxon>Promethearchaeati</taxon>
        <taxon>Promethearchaeota</taxon>
        <taxon>Promethearchaeia</taxon>
        <taxon>Promethearchaeales</taxon>
        <taxon>Promethearchaeaceae</taxon>
        <taxon>Candidatus Lokiarchaeum</taxon>
    </lineage>
</organism>
<comment type="cofactor">
    <cofactor evidence="1">
        <name>FAD</name>
        <dbReference type="ChEBI" id="CHEBI:57692"/>
    </cofactor>
</comment>
<feature type="domain" description="Photolyase/cryptochrome alpha/beta" evidence="6">
    <location>
        <begin position="8"/>
        <end position="138"/>
    </location>
</feature>
<dbReference type="Gene3D" id="3.40.50.620">
    <property type="entry name" value="HUPs"/>
    <property type="match status" value="1"/>
</dbReference>
<dbReference type="PRINTS" id="PR00147">
    <property type="entry name" value="DNAPHOTLYASE"/>
</dbReference>
<dbReference type="SUPFAM" id="SSF52425">
    <property type="entry name" value="Cryptochrome/photolyase, N-terminal domain"/>
    <property type="match status" value="1"/>
</dbReference>
<dbReference type="PROSITE" id="PS00394">
    <property type="entry name" value="DNA_PHOTOLYASES_1_1"/>
    <property type="match status" value="1"/>
</dbReference>
<comment type="similarity">
    <text evidence="5">Belongs to the DNA photolyase family.</text>
</comment>
<keyword evidence="2 5" id="KW-0285">Flavoprotein</keyword>
<evidence type="ECO:0000259" key="6">
    <source>
        <dbReference type="PROSITE" id="PS51645"/>
    </source>
</evidence>
<dbReference type="InterPro" id="IPR014729">
    <property type="entry name" value="Rossmann-like_a/b/a_fold"/>
</dbReference>
<dbReference type="Gene3D" id="1.10.579.10">
    <property type="entry name" value="DNA Cyclobutane Dipyrimidine Photolyase, subunit A, domain 3"/>
    <property type="match status" value="1"/>
</dbReference>
<dbReference type="InterPro" id="IPR036134">
    <property type="entry name" value="Crypto/Photolyase_FAD-like_sf"/>
</dbReference>
<dbReference type="InterPro" id="IPR006050">
    <property type="entry name" value="DNA_photolyase_N"/>
</dbReference>
<evidence type="ECO:0000313" key="8">
    <source>
        <dbReference type="Proteomes" id="UP001208689"/>
    </source>
</evidence>
<evidence type="ECO:0000256" key="3">
    <source>
        <dbReference type="ARBA" id="ARBA00022827"/>
    </source>
</evidence>
<dbReference type="EMBL" id="CP104013">
    <property type="protein sequence ID" value="UYP43960.1"/>
    <property type="molecule type" value="Genomic_DNA"/>
</dbReference>
<dbReference type="PANTHER" id="PTHR11455">
    <property type="entry name" value="CRYPTOCHROME"/>
    <property type="match status" value="1"/>
</dbReference>
<evidence type="ECO:0000256" key="5">
    <source>
        <dbReference type="RuleBase" id="RU004182"/>
    </source>
</evidence>
<dbReference type="Gene3D" id="1.25.40.80">
    <property type="match status" value="1"/>
</dbReference>
<dbReference type="Proteomes" id="UP001208689">
    <property type="component" value="Chromosome"/>
</dbReference>
<protein>
    <recommendedName>
        <fullName evidence="6">Photolyase/cryptochrome alpha/beta domain-containing protein</fullName>
    </recommendedName>
</protein>
<dbReference type="InterPro" id="IPR002081">
    <property type="entry name" value="Cryptochrome/DNA_photolyase_1"/>
</dbReference>
<dbReference type="PROSITE" id="PS51645">
    <property type="entry name" value="PHR_CRY_ALPHA_BETA"/>
    <property type="match status" value="1"/>
</dbReference>
<evidence type="ECO:0000256" key="2">
    <source>
        <dbReference type="ARBA" id="ARBA00022630"/>
    </source>
</evidence>
<keyword evidence="3 5" id="KW-0274">FAD</keyword>
<reference evidence="7" key="1">
    <citation type="submission" date="2022-09" db="EMBL/GenBank/DDBJ databases">
        <title>Actin cytoskeleton and complex cell architecture in an #Asgard archaeon.</title>
        <authorList>
            <person name="Ponce Toledo R.I."/>
            <person name="Schleper C."/>
            <person name="Rodrigues Oliveira T."/>
            <person name="Wollweber F."/>
            <person name="Xu J."/>
            <person name="Rittmann S."/>
            <person name="Klingl A."/>
            <person name="Pilhofer M."/>
        </authorList>
    </citation>
    <scope>NUCLEOTIDE SEQUENCE</scope>
    <source>
        <strain evidence="7">B-35</strain>
    </source>
</reference>
<dbReference type="SUPFAM" id="SSF48173">
    <property type="entry name" value="Cryptochrome/photolyase FAD-binding domain"/>
    <property type="match status" value="1"/>
</dbReference>
<dbReference type="PANTHER" id="PTHR11455:SF9">
    <property type="entry name" value="CRYPTOCHROME CIRCADIAN CLOCK 5 ISOFORM X1"/>
    <property type="match status" value="1"/>
</dbReference>